<evidence type="ECO:0000313" key="2">
    <source>
        <dbReference type="EMBL" id="SVD01963.1"/>
    </source>
</evidence>
<dbReference type="GO" id="GO:0008033">
    <property type="term" value="P:tRNA processing"/>
    <property type="evidence" value="ECO:0007669"/>
    <property type="project" value="InterPro"/>
</dbReference>
<name>A0A382RWD8_9ZZZZ</name>
<dbReference type="NCBIfam" id="TIGR02433">
    <property type="entry name" value="lysidine_TilS_C"/>
    <property type="match status" value="1"/>
</dbReference>
<sequence>NRDRLYALKSLPVAKLKQFRLSPGETSLSGGALNNDIVEGKGLCQGDYCVRFRQGGETLRQRRDRSLKNLCQESGLPAWLRPRLPLIYKDEELVAIAAVPGWGFPMQIADGYAVNGSEAGFDLALHLNDRL</sequence>
<proteinExistence type="predicted"/>
<evidence type="ECO:0000259" key="1">
    <source>
        <dbReference type="SMART" id="SM00977"/>
    </source>
</evidence>
<dbReference type="Pfam" id="PF11734">
    <property type="entry name" value="TilS_C"/>
    <property type="match status" value="1"/>
</dbReference>
<dbReference type="GO" id="GO:0005737">
    <property type="term" value="C:cytoplasm"/>
    <property type="evidence" value="ECO:0007669"/>
    <property type="project" value="InterPro"/>
</dbReference>
<dbReference type="AlphaFoldDB" id="A0A382RWD8"/>
<accession>A0A382RWD8</accession>
<gene>
    <name evidence="2" type="ORF">METZ01_LOCUS354817</name>
</gene>
<feature type="non-terminal residue" evidence="2">
    <location>
        <position position="1"/>
    </location>
</feature>
<protein>
    <recommendedName>
        <fullName evidence="1">Lysidine-tRNA(Ile) synthetase C-terminal domain-containing protein</fullName>
    </recommendedName>
</protein>
<dbReference type="EMBL" id="UINC01124659">
    <property type="protein sequence ID" value="SVD01963.1"/>
    <property type="molecule type" value="Genomic_DNA"/>
</dbReference>
<dbReference type="InterPro" id="IPR012796">
    <property type="entry name" value="Lysidine-tRNA-synth_C"/>
</dbReference>
<dbReference type="GO" id="GO:0016879">
    <property type="term" value="F:ligase activity, forming carbon-nitrogen bonds"/>
    <property type="evidence" value="ECO:0007669"/>
    <property type="project" value="InterPro"/>
</dbReference>
<dbReference type="GO" id="GO:0005524">
    <property type="term" value="F:ATP binding"/>
    <property type="evidence" value="ECO:0007669"/>
    <property type="project" value="InterPro"/>
</dbReference>
<reference evidence="2" key="1">
    <citation type="submission" date="2018-05" db="EMBL/GenBank/DDBJ databases">
        <authorList>
            <person name="Lanie J.A."/>
            <person name="Ng W.-L."/>
            <person name="Kazmierczak K.M."/>
            <person name="Andrzejewski T.M."/>
            <person name="Davidsen T.M."/>
            <person name="Wayne K.J."/>
            <person name="Tettelin H."/>
            <person name="Glass J.I."/>
            <person name="Rusch D."/>
            <person name="Podicherti R."/>
            <person name="Tsui H.-C.T."/>
            <person name="Winkler M.E."/>
        </authorList>
    </citation>
    <scope>NUCLEOTIDE SEQUENCE</scope>
</reference>
<feature type="domain" description="Lysidine-tRNA(Ile) synthetase C-terminal" evidence="1">
    <location>
        <begin position="48"/>
        <end position="102"/>
    </location>
</feature>
<dbReference type="SMART" id="SM00977">
    <property type="entry name" value="TilS_C"/>
    <property type="match status" value="1"/>
</dbReference>
<dbReference type="SUPFAM" id="SSF56037">
    <property type="entry name" value="PheT/TilS domain"/>
    <property type="match status" value="1"/>
</dbReference>
<organism evidence="2">
    <name type="scientific">marine metagenome</name>
    <dbReference type="NCBI Taxonomy" id="408172"/>
    <lineage>
        <taxon>unclassified sequences</taxon>
        <taxon>metagenomes</taxon>
        <taxon>ecological metagenomes</taxon>
    </lineage>
</organism>